<protein>
    <recommendedName>
        <fullName evidence="2">Cullin N-terminal domain-containing protein</fullName>
    </recommendedName>
</protein>
<dbReference type="Gene3D" id="1.20.1310.10">
    <property type="entry name" value="Cullin Repeats"/>
    <property type="match status" value="2"/>
</dbReference>
<comment type="caution">
    <text evidence="3">The sequence shown here is derived from an EMBL/GenBank/DDBJ whole genome shotgun (WGS) entry which is preliminary data.</text>
</comment>
<dbReference type="Proteomes" id="UP001206925">
    <property type="component" value="Unassembled WGS sequence"/>
</dbReference>
<dbReference type="PANTHER" id="PTHR11932">
    <property type="entry name" value="CULLIN"/>
    <property type="match status" value="1"/>
</dbReference>
<feature type="domain" description="Cullin N-terminal" evidence="2">
    <location>
        <begin position="51"/>
        <end position="238"/>
    </location>
</feature>
<evidence type="ECO:0000313" key="4">
    <source>
        <dbReference type="Proteomes" id="UP001206925"/>
    </source>
</evidence>
<keyword evidence="4" id="KW-1185">Reference proteome</keyword>
<dbReference type="InterPro" id="IPR016159">
    <property type="entry name" value="Cullin_repeat-like_dom_sf"/>
</dbReference>
<dbReference type="InterPro" id="IPR045093">
    <property type="entry name" value="Cullin"/>
</dbReference>
<dbReference type="SUPFAM" id="SSF74788">
    <property type="entry name" value="Cullin repeat-like"/>
    <property type="match status" value="1"/>
</dbReference>
<dbReference type="InterPro" id="IPR001373">
    <property type="entry name" value="Cullin_N"/>
</dbReference>
<comment type="similarity">
    <text evidence="1">Belongs to the cullin family.</text>
</comment>
<proteinExistence type="inferred from homology"/>
<evidence type="ECO:0000259" key="2">
    <source>
        <dbReference type="Pfam" id="PF00888"/>
    </source>
</evidence>
<name>A0AAD5C5M8_AMBAR</name>
<dbReference type="AlphaFoldDB" id="A0AAD5C5M8"/>
<dbReference type="GO" id="GO:0031625">
    <property type="term" value="F:ubiquitin protein ligase binding"/>
    <property type="evidence" value="ECO:0007669"/>
    <property type="project" value="InterPro"/>
</dbReference>
<dbReference type="Pfam" id="PF00888">
    <property type="entry name" value="Cullin"/>
    <property type="match status" value="1"/>
</dbReference>
<dbReference type="GO" id="GO:0006511">
    <property type="term" value="P:ubiquitin-dependent protein catabolic process"/>
    <property type="evidence" value="ECO:0007669"/>
    <property type="project" value="InterPro"/>
</dbReference>
<dbReference type="EMBL" id="JAMZMK010009624">
    <property type="protein sequence ID" value="KAI7734903.1"/>
    <property type="molecule type" value="Genomic_DNA"/>
</dbReference>
<reference evidence="3" key="1">
    <citation type="submission" date="2022-06" db="EMBL/GenBank/DDBJ databases">
        <title>Uncovering the hologenomic basis of an extraordinary plant invasion.</title>
        <authorList>
            <person name="Bieker V.C."/>
            <person name="Martin M.D."/>
            <person name="Gilbert T."/>
            <person name="Hodgins K."/>
            <person name="Battlay P."/>
            <person name="Petersen B."/>
            <person name="Wilson J."/>
        </authorList>
    </citation>
    <scope>NUCLEOTIDE SEQUENCE</scope>
    <source>
        <strain evidence="3">AA19_3_7</strain>
        <tissue evidence="3">Leaf</tissue>
    </source>
</reference>
<organism evidence="3 4">
    <name type="scientific">Ambrosia artemisiifolia</name>
    <name type="common">Common ragweed</name>
    <dbReference type="NCBI Taxonomy" id="4212"/>
    <lineage>
        <taxon>Eukaryota</taxon>
        <taxon>Viridiplantae</taxon>
        <taxon>Streptophyta</taxon>
        <taxon>Embryophyta</taxon>
        <taxon>Tracheophyta</taxon>
        <taxon>Spermatophyta</taxon>
        <taxon>Magnoliopsida</taxon>
        <taxon>eudicotyledons</taxon>
        <taxon>Gunneridae</taxon>
        <taxon>Pentapetalae</taxon>
        <taxon>asterids</taxon>
        <taxon>campanulids</taxon>
        <taxon>Asterales</taxon>
        <taxon>Asteraceae</taxon>
        <taxon>Asteroideae</taxon>
        <taxon>Heliantheae alliance</taxon>
        <taxon>Heliantheae</taxon>
        <taxon>Ambrosia</taxon>
    </lineage>
</organism>
<evidence type="ECO:0000256" key="1">
    <source>
        <dbReference type="ARBA" id="ARBA00006019"/>
    </source>
</evidence>
<sequence length="298" mass="34368">MKRRLTLEEGMSVLKEGISKAMMILDGHPTGSLFTCEEYMKLYDCSLSFTLASCVYHMCVQQPPYEYCAELYDIFKKALEESITSRVMPALKDKAEIILLYEVWNMWTKYKVMAKFLGGFFLYLDRHFTEDRNTASLNELSICCFRDLVFNELYSKILEAAISLINQDREDNSVCRDLLKNVSTLFIEIGSGKMDYYDNFETAMLASTANYYNHLLRQWLMHYSPMDIFLKVVHEQLLGQAALDQAKLYEKQKAEYGDCAIQYQACFILLLNFRTALCLSIRVLLLGGAVGVCGFESR</sequence>
<gene>
    <name evidence="3" type="ORF">M8C21_021706</name>
</gene>
<evidence type="ECO:0000313" key="3">
    <source>
        <dbReference type="EMBL" id="KAI7734903.1"/>
    </source>
</evidence>
<accession>A0AAD5C5M8</accession>